<feature type="domain" description="DUF6536" evidence="2">
    <location>
        <begin position="50"/>
        <end position="160"/>
    </location>
</feature>
<evidence type="ECO:0000313" key="3">
    <source>
        <dbReference type="EMBL" id="OQD96826.1"/>
    </source>
</evidence>
<dbReference type="InterPro" id="IPR046623">
    <property type="entry name" value="DUF6536"/>
</dbReference>
<dbReference type="Proteomes" id="UP000191612">
    <property type="component" value="Unassembled WGS sequence"/>
</dbReference>
<name>A0A1V6R6P2_9EURO</name>
<dbReference type="PANTHER" id="PTHR35395:SF1">
    <property type="entry name" value="DUF6536 DOMAIN-CONTAINING PROTEIN"/>
    <property type="match status" value="1"/>
</dbReference>
<evidence type="ECO:0000313" key="4">
    <source>
        <dbReference type="Proteomes" id="UP000191612"/>
    </source>
</evidence>
<dbReference type="PANTHER" id="PTHR35395">
    <property type="entry name" value="DUF6536 DOMAIN-CONTAINING PROTEIN"/>
    <property type="match status" value="1"/>
</dbReference>
<protein>
    <recommendedName>
        <fullName evidence="2">DUF6536 domain-containing protein</fullName>
    </recommendedName>
</protein>
<reference evidence="4" key="1">
    <citation type="journal article" date="2017" name="Nat. Microbiol.">
        <title>Global analysis of biosynthetic gene clusters reveals vast potential of secondary metabolite production in Penicillium species.</title>
        <authorList>
            <person name="Nielsen J.C."/>
            <person name="Grijseels S."/>
            <person name="Prigent S."/>
            <person name="Ji B."/>
            <person name="Dainat J."/>
            <person name="Nielsen K.F."/>
            <person name="Frisvad J.C."/>
            <person name="Workman M."/>
            <person name="Nielsen J."/>
        </authorList>
    </citation>
    <scope>NUCLEOTIDE SEQUENCE [LARGE SCALE GENOMIC DNA]</scope>
    <source>
        <strain evidence="4">IBT 29525</strain>
    </source>
</reference>
<keyword evidence="1" id="KW-0812">Transmembrane</keyword>
<evidence type="ECO:0000256" key="1">
    <source>
        <dbReference type="SAM" id="Phobius"/>
    </source>
</evidence>
<keyword evidence="4" id="KW-1185">Reference proteome</keyword>
<gene>
    <name evidence="3" type="ORF">PENSOL_c014G00343</name>
</gene>
<keyword evidence="1" id="KW-1133">Transmembrane helix</keyword>
<keyword evidence="1" id="KW-0472">Membrane</keyword>
<sequence length="170" mass="18749">MFNFNRTEDPDANEKPSLLSNFTFTSWLSNNTTKAESNNSTSSAPNSRAWIKGVVLCSWIIATILTINIVLTIIAVGLAYSKNGEKDFSFAALYIGKCSLAKNWTTGLHLVINILSTALLGASNYCMQCLASPSREQVDAAHSKRVWLPIGVPNIWGLLWRERGKRQLLG</sequence>
<organism evidence="3 4">
    <name type="scientific">Penicillium solitum</name>
    <dbReference type="NCBI Taxonomy" id="60172"/>
    <lineage>
        <taxon>Eukaryota</taxon>
        <taxon>Fungi</taxon>
        <taxon>Dikarya</taxon>
        <taxon>Ascomycota</taxon>
        <taxon>Pezizomycotina</taxon>
        <taxon>Eurotiomycetes</taxon>
        <taxon>Eurotiomycetidae</taxon>
        <taxon>Eurotiales</taxon>
        <taxon>Aspergillaceae</taxon>
        <taxon>Penicillium</taxon>
    </lineage>
</organism>
<comment type="caution">
    <text evidence="3">The sequence shown here is derived from an EMBL/GenBank/DDBJ whole genome shotgun (WGS) entry which is preliminary data.</text>
</comment>
<accession>A0A1V6R6P2</accession>
<dbReference type="AlphaFoldDB" id="A0A1V6R6P2"/>
<proteinExistence type="predicted"/>
<evidence type="ECO:0000259" key="2">
    <source>
        <dbReference type="Pfam" id="PF20163"/>
    </source>
</evidence>
<dbReference type="Pfam" id="PF20163">
    <property type="entry name" value="DUF6536"/>
    <property type="match status" value="1"/>
</dbReference>
<feature type="transmembrane region" description="Helical" evidence="1">
    <location>
        <begin position="49"/>
        <end position="80"/>
    </location>
</feature>
<dbReference type="STRING" id="60172.A0A1V6R6P2"/>
<dbReference type="EMBL" id="MDYO01000014">
    <property type="protein sequence ID" value="OQD96826.1"/>
    <property type="molecule type" value="Genomic_DNA"/>
</dbReference>